<dbReference type="WBParaSite" id="scaffold36473_cov268.g23201">
    <property type="protein sequence ID" value="scaffold36473_cov268.g23201"/>
    <property type="gene ID" value="scaffold36473_cov268.g23201"/>
</dbReference>
<organism evidence="1 2">
    <name type="scientific">Meloidogyne javanica</name>
    <name type="common">Root-knot nematode worm</name>
    <dbReference type="NCBI Taxonomy" id="6303"/>
    <lineage>
        <taxon>Eukaryota</taxon>
        <taxon>Metazoa</taxon>
        <taxon>Ecdysozoa</taxon>
        <taxon>Nematoda</taxon>
        <taxon>Chromadorea</taxon>
        <taxon>Rhabditida</taxon>
        <taxon>Tylenchina</taxon>
        <taxon>Tylenchomorpha</taxon>
        <taxon>Tylenchoidea</taxon>
        <taxon>Meloidogynidae</taxon>
        <taxon>Meloidogyninae</taxon>
        <taxon>Meloidogyne</taxon>
        <taxon>Meloidogyne incognita group</taxon>
    </lineage>
</organism>
<sequence length="137" mass="14856">MGALLSFLAEQSWYSTQVAVDEIECSEEATDTAIENIDDAIASLENLRAVVETRAQVDVEELRSEVNELVATALSTSEVALVAQHNERFAISIASTNAALADSEETREIQDLAGPMEASRFTSISPHLTIKNKFVGK</sequence>
<reference evidence="2" key="1">
    <citation type="submission" date="2022-11" db="UniProtKB">
        <authorList>
            <consortium name="WormBaseParasite"/>
        </authorList>
    </citation>
    <scope>IDENTIFICATION</scope>
</reference>
<evidence type="ECO:0000313" key="2">
    <source>
        <dbReference type="WBParaSite" id="scaffold36473_cov268.g23201"/>
    </source>
</evidence>
<dbReference type="AlphaFoldDB" id="A0A915MHX1"/>
<evidence type="ECO:0000313" key="1">
    <source>
        <dbReference type="Proteomes" id="UP000887561"/>
    </source>
</evidence>
<dbReference type="Proteomes" id="UP000887561">
    <property type="component" value="Unplaced"/>
</dbReference>
<accession>A0A915MHX1</accession>
<protein>
    <submittedName>
        <fullName evidence="2">Uncharacterized protein</fullName>
    </submittedName>
</protein>
<name>A0A915MHX1_MELJA</name>
<keyword evidence="1" id="KW-1185">Reference proteome</keyword>
<proteinExistence type="predicted"/>